<feature type="region of interest" description="Disordered" evidence="3">
    <location>
        <begin position="200"/>
        <end position="224"/>
    </location>
</feature>
<evidence type="ECO:0000313" key="6">
    <source>
        <dbReference type="Proteomes" id="UP001176940"/>
    </source>
</evidence>
<dbReference type="PANTHER" id="PTHR44499">
    <property type="entry name" value="JOUBERIN"/>
    <property type="match status" value="1"/>
</dbReference>
<dbReference type="PANTHER" id="PTHR44499:SF1">
    <property type="entry name" value="JOUBERIN"/>
    <property type="match status" value="1"/>
</dbReference>
<reference evidence="5" key="1">
    <citation type="submission" date="2023-07" db="EMBL/GenBank/DDBJ databases">
        <authorList>
            <person name="Stuckert A."/>
        </authorList>
    </citation>
    <scope>NUCLEOTIDE SEQUENCE</scope>
</reference>
<dbReference type="InterPro" id="IPR035832">
    <property type="entry name" value="AHI1_SH3"/>
</dbReference>
<protein>
    <recommendedName>
        <fullName evidence="4">SH3 domain-containing protein</fullName>
    </recommendedName>
</protein>
<name>A0ABN9L5A6_9NEOB</name>
<evidence type="ECO:0000256" key="1">
    <source>
        <dbReference type="ARBA" id="ARBA00022443"/>
    </source>
</evidence>
<comment type="caution">
    <text evidence="5">The sequence shown here is derived from an EMBL/GenBank/DDBJ whole genome shotgun (WGS) entry which is preliminary data.</text>
</comment>
<evidence type="ECO:0000256" key="2">
    <source>
        <dbReference type="PROSITE-ProRule" id="PRU00192"/>
    </source>
</evidence>
<accession>A0ABN9L5A6</accession>
<dbReference type="InterPro" id="IPR052803">
    <property type="entry name" value="Cilium-Associated_Jouberin"/>
</dbReference>
<evidence type="ECO:0000256" key="3">
    <source>
        <dbReference type="SAM" id="MobiDB-lite"/>
    </source>
</evidence>
<keyword evidence="1 2" id="KW-0728">SH3 domain</keyword>
<evidence type="ECO:0000259" key="4">
    <source>
        <dbReference type="PROSITE" id="PS50002"/>
    </source>
</evidence>
<dbReference type="Proteomes" id="UP001176940">
    <property type="component" value="Unassembled WGS sequence"/>
</dbReference>
<organism evidence="5 6">
    <name type="scientific">Ranitomeya imitator</name>
    <name type="common">mimic poison frog</name>
    <dbReference type="NCBI Taxonomy" id="111125"/>
    <lineage>
        <taxon>Eukaryota</taxon>
        <taxon>Metazoa</taxon>
        <taxon>Chordata</taxon>
        <taxon>Craniata</taxon>
        <taxon>Vertebrata</taxon>
        <taxon>Euteleostomi</taxon>
        <taxon>Amphibia</taxon>
        <taxon>Batrachia</taxon>
        <taxon>Anura</taxon>
        <taxon>Neobatrachia</taxon>
        <taxon>Hyloidea</taxon>
        <taxon>Dendrobatidae</taxon>
        <taxon>Dendrobatinae</taxon>
        <taxon>Ranitomeya</taxon>
    </lineage>
</organism>
<dbReference type="CDD" id="cd11812">
    <property type="entry name" value="SH3_AHI-1"/>
    <property type="match status" value="1"/>
</dbReference>
<dbReference type="SMART" id="SM00326">
    <property type="entry name" value="SH3"/>
    <property type="match status" value="1"/>
</dbReference>
<dbReference type="InterPro" id="IPR036028">
    <property type="entry name" value="SH3-like_dom_sf"/>
</dbReference>
<dbReference type="Gene3D" id="2.30.30.40">
    <property type="entry name" value="SH3 Domains"/>
    <property type="match status" value="1"/>
</dbReference>
<gene>
    <name evidence="5" type="ORF">RIMI_LOCUS4915874</name>
</gene>
<dbReference type="SUPFAM" id="SSF50044">
    <property type="entry name" value="SH3-domain"/>
    <property type="match status" value="1"/>
</dbReference>
<dbReference type="InterPro" id="IPR001452">
    <property type="entry name" value="SH3_domain"/>
</dbReference>
<evidence type="ECO:0000313" key="5">
    <source>
        <dbReference type="EMBL" id="CAJ0931927.1"/>
    </source>
</evidence>
<dbReference type="Pfam" id="PF00018">
    <property type="entry name" value="SH3_1"/>
    <property type="match status" value="1"/>
</dbReference>
<proteinExistence type="predicted"/>
<sequence>MPASSHAQKKKKPDCWTDVMHRKLTMTRIRGHLGSGDRAGREQAVKETQFGNILMKLLRLSGSSEFVQTLHCFHNIQTSTKCNRPENKCLLLCLLAGGFSPVGQSLSGTPSIRLQVSNLEAKVSSLKIEANSILPVQETVIALYDYSAHRSDELSIQRSDIIHVLYKDNDNWWFGSLQNGHQGYFPANYVAAEIQHDDDNPTTSKFHYPGPHEQSQADHPEHNAGTVNIFTTNRKIYCM</sequence>
<feature type="domain" description="SH3" evidence="4">
    <location>
        <begin position="135"/>
        <end position="195"/>
    </location>
</feature>
<dbReference type="EMBL" id="CAUEEQ010008154">
    <property type="protein sequence ID" value="CAJ0931927.1"/>
    <property type="molecule type" value="Genomic_DNA"/>
</dbReference>
<dbReference type="PRINTS" id="PR00452">
    <property type="entry name" value="SH3DOMAIN"/>
</dbReference>
<keyword evidence="6" id="KW-1185">Reference proteome</keyword>
<dbReference type="PROSITE" id="PS50002">
    <property type="entry name" value="SH3"/>
    <property type="match status" value="1"/>
</dbReference>